<dbReference type="PROSITE" id="PS50850">
    <property type="entry name" value="MFS"/>
    <property type="match status" value="1"/>
</dbReference>
<dbReference type="PANTHER" id="PTHR43124:SF3">
    <property type="entry name" value="CHLORAMPHENICOL EFFLUX PUMP RV0191"/>
    <property type="match status" value="1"/>
</dbReference>
<feature type="transmembrane region" description="Helical" evidence="6">
    <location>
        <begin position="139"/>
        <end position="161"/>
    </location>
</feature>
<feature type="domain" description="Major facilitator superfamily (MFS) profile" evidence="7">
    <location>
        <begin position="15"/>
        <end position="408"/>
    </location>
</feature>
<keyword evidence="4 6" id="KW-1133">Transmembrane helix</keyword>
<feature type="transmembrane region" description="Helical" evidence="6">
    <location>
        <begin position="106"/>
        <end position="127"/>
    </location>
</feature>
<dbReference type="InterPro" id="IPR020846">
    <property type="entry name" value="MFS_dom"/>
</dbReference>
<feature type="transmembrane region" description="Helical" evidence="6">
    <location>
        <begin position="259"/>
        <end position="280"/>
    </location>
</feature>
<keyword evidence="2" id="KW-1003">Cell membrane</keyword>
<evidence type="ECO:0000256" key="3">
    <source>
        <dbReference type="ARBA" id="ARBA00022692"/>
    </source>
</evidence>
<dbReference type="PANTHER" id="PTHR43124">
    <property type="entry name" value="PURINE EFFLUX PUMP PBUE"/>
    <property type="match status" value="1"/>
</dbReference>
<comment type="subcellular location">
    <subcellularLocation>
        <location evidence="1">Cell membrane</location>
        <topology evidence="1">Multi-pass membrane protein</topology>
    </subcellularLocation>
</comment>
<dbReference type="InterPro" id="IPR011701">
    <property type="entry name" value="MFS"/>
</dbReference>
<organism evidence="8 9">
    <name type="scientific">Photobacterium lutimaris</name>
    <dbReference type="NCBI Taxonomy" id="388278"/>
    <lineage>
        <taxon>Bacteria</taxon>
        <taxon>Pseudomonadati</taxon>
        <taxon>Pseudomonadota</taxon>
        <taxon>Gammaproteobacteria</taxon>
        <taxon>Vibrionales</taxon>
        <taxon>Vibrionaceae</taxon>
        <taxon>Photobacterium</taxon>
    </lineage>
</organism>
<dbReference type="Gene3D" id="1.20.1250.20">
    <property type="entry name" value="MFS general substrate transporter like domains"/>
    <property type="match status" value="1"/>
</dbReference>
<evidence type="ECO:0000256" key="2">
    <source>
        <dbReference type="ARBA" id="ARBA00022475"/>
    </source>
</evidence>
<dbReference type="AlphaFoldDB" id="A0A2T3IQA6"/>
<feature type="transmembrane region" description="Helical" evidence="6">
    <location>
        <begin position="173"/>
        <end position="192"/>
    </location>
</feature>
<evidence type="ECO:0000313" key="9">
    <source>
        <dbReference type="Proteomes" id="UP000241222"/>
    </source>
</evidence>
<dbReference type="GO" id="GO:0022857">
    <property type="term" value="F:transmembrane transporter activity"/>
    <property type="evidence" value="ECO:0007669"/>
    <property type="project" value="InterPro"/>
</dbReference>
<evidence type="ECO:0000256" key="1">
    <source>
        <dbReference type="ARBA" id="ARBA00004651"/>
    </source>
</evidence>
<keyword evidence="5 6" id="KW-0472">Membrane</keyword>
<keyword evidence="3 6" id="KW-0812">Transmembrane</keyword>
<reference evidence="8 9" key="1">
    <citation type="submission" date="2018-03" db="EMBL/GenBank/DDBJ databases">
        <title>Whole genome sequencing of Histamine producing bacteria.</title>
        <authorList>
            <person name="Butler K."/>
        </authorList>
    </citation>
    <scope>NUCLEOTIDE SEQUENCE [LARGE SCALE GENOMIC DNA]</scope>
    <source>
        <strain evidence="8 9">JCM 13586</strain>
    </source>
</reference>
<evidence type="ECO:0000256" key="5">
    <source>
        <dbReference type="ARBA" id="ARBA00023136"/>
    </source>
</evidence>
<sequence>MEINNQSGVEYWKKLVVILCFGWVAIWIYRTVLTPIYPEIQSALGDISDTQIGLIATFYFAAYCGGQIPASIVVEKMGQKLTLLCGFSLFTVGTLVIANAPSINMVYAGSLLSGLGCASFFCSAYSLSGEYVPPERRAFASAIVNSGSAVGMGIGLIGSSVLVKNMGMAWNNVLYISAAIIFVMLIIFAMMIKPHKKAQASVESKKEDSVSTEVDQQGSSLLSPELIAVYFLYFCTCYGYYMIVTWLPSYLQTERGFEGVAIGGASALVAMVAVPGALFFSSLADKFKSQMIKLVVALEIAGGLMLAFTVLSPNTTALMISLVVYGFLGKMALDPILISYVTERAPKIRMARALAIFNLSGMSSSIIAPPLTGFISDITGSKAIGFYLSAGLLVAGALFFIIINLRARTKPEVQTA</sequence>
<dbReference type="InterPro" id="IPR036259">
    <property type="entry name" value="MFS_trans_sf"/>
</dbReference>
<keyword evidence="9" id="KW-1185">Reference proteome</keyword>
<evidence type="ECO:0000256" key="6">
    <source>
        <dbReference type="SAM" id="Phobius"/>
    </source>
</evidence>
<dbReference type="EMBL" id="PYMH01000016">
    <property type="protein sequence ID" value="PSU30540.1"/>
    <property type="molecule type" value="Genomic_DNA"/>
</dbReference>
<dbReference type="OrthoDB" id="4474610at2"/>
<name>A0A2T3IQA6_9GAMM</name>
<evidence type="ECO:0000313" key="8">
    <source>
        <dbReference type="EMBL" id="PSU30540.1"/>
    </source>
</evidence>
<feature type="transmembrane region" description="Helical" evidence="6">
    <location>
        <begin position="81"/>
        <end position="100"/>
    </location>
</feature>
<gene>
    <name evidence="8" type="ORF">C9I99_23535</name>
</gene>
<feature type="transmembrane region" description="Helical" evidence="6">
    <location>
        <begin position="226"/>
        <end position="247"/>
    </location>
</feature>
<feature type="transmembrane region" description="Helical" evidence="6">
    <location>
        <begin position="384"/>
        <end position="405"/>
    </location>
</feature>
<accession>A0A2T3IQA6</accession>
<dbReference type="RefSeq" id="WP_107351270.1">
    <property type="nucleotide sequence ID" value="NZ_PYMH01000016.1"/>
</dbReference>
<feature type="transmembrane region" description="Helical" evidence="6">
    <location>
        <begin position="353"/>
        <end position="372"/>
    </location>
</feature>
<protein>
    <submittedName>
        <fullName evidence="8">MFS transporter</fullName>
    </submittedName>
</protein>
<feature type="transmembrane region" description="Helical" evidence="6">
    <location>
        <begin position="12"/>
        <end position="32"/>
    </location>
</feature>
<feature type="transmembrane region" description="Helical" evidence="6">
    <location>
        <begin position="317"/>
        <end position="341"/>
    </location>
</feature>
<dbReference type="Proteomes" id="UP000241222">
    <property type="component" value="Unassembled WGS sequence"/>
</dbReference>
<proteinExistence type="predicted"/>
<feature type="transmembrane region" description="Helical" evidence="6">
    <location>
        <begin position="292"/>
        <end position="311"/>
    </location>
</feature>
<comment type="caution">
    <text evidence="8">The sequence shown here is derived from an EMBL/GenBank/DDBJ whole genome shotgun (WGS) entry which is preliminary data.</text>
</comment>
<dbReference type="SUPFAM" id="SSF103473">
    <property type="entry name" value="MFS general substrate transporter"/>
    <property type="match status" value="1"/>
</dbReference>
<dbReference type="GO" id="GO:0005886">
    <property type="term" value="C:plasma membrane"/>
    <property type="evidence" value="ECO:0007669"/>
    <property type="project" value="UniProtKB-SubCell"/>
</dbReference>
<dbReference type="Pfam" id="PF07690">
    <property type="entry name" value="MFS_1"/>
    <property type="match status" value="1"/>
</dbReference>
<feature type="transmembrane region" description="Helical" evidence="6">
    <location>
        <begin position="52"/>
        <end position="74"/>
    </location>
</feature>
<dbReference type="InterPro" id="IPR050189">
    <property type="entry name" value="MFS_Efflux_Transporters"/>
</dbReference>
<evidence type="ECO:0000256" key="4">
    <source>
        <dbReference type="ARBA" id="ARBA00022989"/>
    </source>
</evidence>
<evidence type="ECO:0000259" key="7">
    <source>
        <dbReference type="PROSITE" id="PS50850"/>
    </source>
</evidence>